<dbReference type="CDD" id="cd24050">
    <property type="entry name" value="ASKHA_NBD_ANMK"/>
    <property type="match status" value="1"/>
</dbReference>
<keyword evidence="1 2" id="KW-0808">Transferase</keyword>
<evidence type="ECO:0000256" key="1">
    <source>
        <dbReference type="HAMAP-Rule" id="MF_01270"/>
    </source>
</evidence>
<proteinExistence type="inferred from homology"/>
<dbReference type="EMBL" id="CP036422">
    <property type="protein sequence ID" value="QFU74521.1"/>
    <property type="molecule type" value="Genomic_DNA"/>
</dbReference>
<keyword evidence="1" id="KW-0119">Carbohydrate metabolism</keyword>
<dbReference type="PANTHER" id="PTHR30605:SF0">
    <property type="entry name" value="ANHYDRO-N-ACETYLMURAMIC ACID KINASE"/>
    <property type="match status" value="1"/>
</dbReference>
<dbReference type="GO" id="GO:0097175">
    <property type="term" value="P:1,6-anhydro-N-acetyl-beta-muramic acid catabolic process"/>
    <property type="evidence" value="ECO:0007669"/>
    <property type="project" value="UniProtKB-UniRule"/>
</dbReference>
<dbReference type="Proteomes" id="UP000326287">
    <property type="component" value="Chromosome"/>
</dbReference>
<sequence length="372" mass="38806">MAEGLYLGLMSGTSMDAIDAAIVRCQQGGVSLLHTHAEAIPAELRQRIHELSHDGANEIERLGRLDRELGALFARASMQTLKQAQLSASDIIAIGSHGQTLRHRPPSAGHGATSFTLQIGDPNTIAELTGITTVADFRRRDMAAGGEGAPLAPAFHAQAFGAEGTTRAIVNIGGIANVSLLQGRELIAGFDTGPGNTLMDHWHARHCGGHYDADGAWAASGSVNDALLSALMSDDYFNLRGARSTGKETFNLAWLEQLLPGADVPAADVQATLCELTARTIAGAISAEQADTAEVFVCGGGAHNRELLRRLGCALPGAAIADTTALGIDPDWVEAALFAWLAYRTMNNMSGNATRVTGAAGPRILGGIFPAA</sequence>
<dbReference type="KEGG" id="halc:EY643_01970"/>
<dbReference type="UniPathway" id="UPA00544"/>
<dbReference type="GO" id="GO:0006040">
    <property type="term" value="P:amino sugar metabolic process"/>
    <property type="evidence" value="ECO:0007669"/>
    <property type="project" value="InterPro"/>
</dbReference>
<dbReference type="InterPro" id="IPR005338">
    <property type="entry name" value="Anhydro_N_Ac-Mur_kinase"/>
</dbReference>
<gene>
    <name evidence="1" type="primary">anmK</name>
    <name evidence="2" type="ORF">EY643_01970</name>
</gene>
<comment type="pathway">
    <text evidence="1">Amino-sugar metabolism; 1,6-anhydro-N-acetylmuramate degradation.</text>
</comment>
<dbReference type="Gene3D" id="3.30.420.40">
    <property type="match status" value="2"/>
</dbReference>
<keyword evidence="1" id="KW-0067">ATP-binding</keyword>
<dbReference type="GO" id="GO:0016773">
    <property type="term" value="F:phosphotransferase activity, alcohol group as acceptor"/>
    <property type="evidence" value="ECO:0007669"/>
    <property type="project" value="UniProtKB-UniRule"/>
</dbReference>
<dbReference type="Pfam" id="PF03702">
    <property type="entry name" value="AnmK"/>
    <property type="match status" value="1"/>
</dbReference>
<dbReference type="HAMAP" id="MF_01270">
    <property type="entry name" value="AnhMurNAc_kinase"/>
    <property type="match status" value="1"/>
</dbReference>
<keyword evidence="3" id="KW-1185">Reference proteome</keyword>
<comment type="catalytic activity">
    <reaction evidence="1">
        <text>1,6-anhydro-N-acetyl-beta-muramate + ATP + H2O = N-acetyl-D-muramate 6-phosphate + ADP + H(+)</text>
        <dbReference type="Rhea" id="RHEA:24952"/>
        <dbReference type="ChEBI" id="CHEBI:15377"/>
        <dbReference type="ChEBI" id="CHEBI:15378"/>
        <dbReference type="ChEBI" id="CHEBI:30616"/>
        <dbReference type="ChEBI" id="CHEBI:58690"/>
        <dbReference type="ChEBI" id="CHEBI:58722"/>
        <dbReference type="ChEBI" id="CHEBI:456216"/>
        <dbReference type="EC" id="2.7.1.170"/>
    </reaction>
</comment>
<feature type="binding site" evidence="1">
    <location>
        <begin position="12"/>
        <end position="19"/>
    </location>
    <ligand>
        <name>ATP</name>
        <dbReference type="ChEBI" id="CHEBI:30616"/>
    </ligand>
</feature>
<dbReference type="InterPro" id="IPR043129">
    <property type="entry name" value="ATPase_NBD"/>
</dbReference>
<dbReference type="GO" id="GO:0016301">
    <property type="term" value="F:kinase activity"/>
    <property type="evidence" value="ECO:0007669"/>
    <property type="project" value="UniProtKB-KW"/>
</dbReference>
<dbReference type="AlphaFoldDB" id="A0A5P9NFG6"/>
<dbReference type="GO" id="GO:0005524">
    <property type="term" value="F:ATP binding"/>
    <property type="evidence" value="ECO:0007669"/>
    <property type="project" value="UniProtKB-UniRule"/>
</dbReference>
<dbReference type="OrthoDB" id="9763949at2"/>
<reference evidence="2 3" key="1">
    <citation type="submission" date="2019-02" db="EMBL/GenBank/DDBJ databases">
        <authorList>
            <person name="Li S.-H."/>
        </authorList>
    </citation>
    <scope>NUCLEOTIDE SEQUENCE [LARGE SCALE GENOMIC DNA]</scope>
    <source>
        <strain evidence="2 3">IMCC14385</strain>
    </source>
</reference>
<dbReference type="RefSeq" id="WP_152660633.1">
    <property type="nucleotide sequence ID" value="NZ_CP036422.1"/>
</dbReference>
<organism evidence="2 3">
    <name type="scientific">Halioglobus maricola</name>
    <dbReference type="NCBI Taxonomy" id="2601894"/>
    <lineage>
        <taxon>Bacteria</taxon>
        <taxon>Pseudomonadati</taxon>
        <taxon>Pseudomonadota</taxon>
        <taxon>Gammaproteobacteria</taxon>
        <taxon>Cellvibrionales</taxon>
        <taxon>Halieaceae</taxon>
        <taxon>Halioglobus</taxon>
    </lineage>
</organism>
<evidence type="ECO:0000313" key="2">
    <source>
        <dbReference type="EMBL" id="QFU74521.1"/>
    </source>
</evidence>
<dbReference type="NCBIfam" id="NF007139">
    <property type="entry name" value="PRK09585.1-3"/>
    <property type="match status" value="1"/>
</dbReference>
<comment type="function">
    <text evidence="1">Catalyzes the specific phosphorylation of 1,6-anhydro-N-acetylmuramic acid (anhMurNAc) with the simultaneous cleavage of the 1,6-anhydro ring, generating MurNAc-6-P. Is required for the utilization of anhMurNAc either imported from the medium or derived from its own cell wall murein, and thus plays a role in cell wall recycling.</text>
</comment>
<dbReference type="GO" id="GO:0009254">
    <property type="term" value="P:peptidoglycan turnover"/>
    <property type="evidence" value="ECO:0007669"/>
    <property type="project" value="UniProtKB-UniRule"/>
</dbReference>
<protein>
    <recommendedName>
        <fullName evidence="1">Anhydro-N-acetylmuramic acid kinase</fullName>
        <ecNumber evidence="1">2.7.1.170</ecNumber>
    </recommendedName>
    <alternativeName>
        <fullName evidence="1">AnhMurNAc kinase</fullName>
    </alternativeName>
</protein>
<evidence type="ECO:0000313" key="3">
    <source>
        <dbReference type="Proteomes" id="UP000326287"/>
    </source>
</evidence>
<accession>A0A5P9NFG6</accession>
<keyword evidence="1 2" id="KW-0418">Kinase</keyword>
<name>A0A5P9NFG6_9GAMM</name>
<comment type="pathway">
    <text evidence="1">Cell wall biogenesis; peptidoglycan recycling.</text>
</comment>
<dbReference type="EC" id="2.7.1.170" evidence="1"/>
<dbReference type="UniPathway" id="UPA00343"/>
<dbReference type="SUPFAM" id="SSF53067">
    <property type="entry name" value="Actin-like ATPase domain"/>
    <property type="match status" value="1"/>
</dbReference>
<comment type="similarity">
    <text evidence="1">Belongs to the anhydro-N-acetylmuramic acid kinase family.</text>
</comment>
<dbReference type="PANTHER" id="PTHR30605">
    <property type="entry name" value="ANHYDRO-N-ACETYLMURAMIC ACID KINASE"/>
    <property type="match status" value="1"/>
</dbReference>
<keyword evidence="1" id="KW-0547">Nucleotide-binding</keyword>